<dbReference type="InterPro" id="IPR000182">
    <property type="entry name" value="GNAT_dom"/>
</dbReference>
<keyword evidence="2" id="KW-0808">Transferase</keyword>
<evidence type="ECO:0000313" key="3">
    <source>
        <dbReference type="Proteomes" id="UP000189761"/>
    </source>
</evidence>
<dbReference type="InterPro" id="IPR016181">
    <property type="entry name" value="Acyl_CoA_acyltransferase"/>
</dbReference>
<organism evidence="2 3">
    <name type="scientific">Heyndrickxia oleronia</name>
    <dbReference type="NCBI Taxonomy" id="38875"/>
    <lineage>
        <taxon>Bacteria</taxon>
        <taxon>Bacillati</taxon>
        <taxon>Bacillota</taxon>
        <taxon>Bacilli</taxon>
        <taxon>Bacillales</taxon>
        <taxon>Bacillaceae</taxon>
        <taxon>Heyndrickxia</taxon>
    </lineage>
</organism>
<comment type="caution">
    <text evidence="2">The sequence shown here is derived from an EMBL/GenBank/DDBJ whole genome shotgun (WGS) entry which is preliminary data.</text>
</comment>
<dbReference type="PROSITE" id="PS51186">
    <property type="entry name" value="GNAT"/>
    <property type="match status" value="2"/>
</dbReference>
<dbReference type="EMBL" id="MTLA01000143">
    <property type="protein sequence ID" value="OOP67987.1"/>
    <property type="molecule type" value="Genomic_DNA"/>
</dbReference>
<dbReference type="InterPro" id="IPR050276">
    <property type="entry name" value="MshD_Acetyltransferase"/>
</dbReference>
<feature type="domain" description="N-acetyltransferase" evidence="1">
    <location>
        <begin position="181"/>
        <end position="315"/>
    </location>
</feature>
<dbReference type="PANTHER" id="PTHR43617">
    <property type="entry name" value="L-AMINO ACID N-ACETYLTRANSFERASE"/>
    <property type="match status" value="1"/>
</dbReference>
<reference evidence="2 3" key="1">
    <citation type="submission" date="2017-01" db="EMBL/GenBank/DDBJ databases">
        <title>Draft genome sequence of Bacillus oleronius.</title>
        <authorList>
            <person name="Allam M."/>
        </authorList>
    </citation>
    <scope>NUCLEOTIDE SEQUENCE [LARGE SCALE GENOMIC DNA]</scope>
    <source>
        <strain evidence="2 3">DSM 9356</strain>
    </source>
</reference>
<name>A0A8E2LEP9_9BACI</name>
<gene>
    <name evidence="2" type="ORF">BWZ43_12945</name>
</gene>
<proteinExistence type="predicted"/>
<dbReference type="Pfam" id="PF00583">
    <property type="entry name" value="Acetyltransf_1"/>
    <property type="match status" value="1"/>
</dbReference>
<feature type="domain" description="N-acetyltransferase" evidence="1">
    <location>
        <begin position="2"/>
        <end position="168"/>
    </location>
</feature>
<dbReference type="AlphaFoldDB" id="A0A8E2LEP9"/>
<dbReference type="Pfam" id="PF13508">
    <property type="entry name" value="Acetyltransf_7"/>
    <property type="match status" value="1"/>
</dbReference>
<accession>A0A8E2LEP9</accession>
<evidence type="ECO:0000259" key="1">
    <source>
        <dbReference type="PROSITE" id="PS51186"/>
    </source>
</evidence>
<dbReference type="RefSeq" id="WP_071977492.1">
    <property type="nucleotide sequence ID" value="NZ_CP065424.1"/>
</dbReference>
<dbReference type="Proteomes" id="UP000189761">
    <property type="component" value="Unassembled WGS sequence"/>
</dbReference>
<dbReference type="GO" id="GO:0016747">
    <property type="term" value="F:acyltransferase activity, transferring groups other than amino-acyl groups"/>
    <property type="evidence" value="ECO:0007669"/>
    <property type="project" value="InterPro"/>
</dbReference>
<dbReference type="SUPFAM" id="SSF55729">
    <property type="entry name" value="Acyl-CoA N-acyltransferases (Nat)"/>
    <property type="match status" value="2"/>
</dbReference>
<dbReference type="Gene3D" id="3.40.630.30">
    <property type="match status" value="2"/>
</dbReference>
<sequence>MISYNDYRPGDEKSIVQLWNKCLVTDPINQIRFRNLVLLDANFDPEGLKLAFDQNQLVGCAYAVRRILPMHGTDLEQDNGWITFFFVHPSYRHSGIGRKLLEDAILFLKTKGRRNVFFSSYAPNYILPGIDESEYPNAYKLLQSLGFETLYSPVAMDRNLVGYEKPQDVNTLKSLRESEGYVFSTAEDKDLFEVIQFANEKFNPDWGRAIREGILQGLPLNRILVARHEKKIVGFCIYGGYEGVADRFGPFGVDPEQQGKGLGKVLLHECLTLMRSEGLHGAWFLWTGEKSSAGYLYRKTGFEITRKFHVMKKTL</sequence>
<dbReference type="PANTHER" id="PTHR43617:SF38">
    <property type="entry name" value="N-ACETYLTRANSFERASE DOMAIN-CONTAINING PROTEIN"/>
    <property type="match status" value="1"/>
</dbReference>
<evidence type="ECO:0000313" key="2">
    <source>
        <dbReference type="EMBL" id="OOP67987.1"/>
    </source>
</evidence>
<keyword evidence="3" id="KW-1185">Reference proteome</keyword>
<dbReference type="CDD" id="cd04301">
    <property type="entry name" value="NAT_SF"/>
    <property type="match status" value="2"/>
</dbReference>
<protein>
    <submittedName>
        <fullName evidence="2">GNAT family N-acetyltransferase</fullName>
    </submittedName>
</protein>